<evidence type="ECO:0000259" key="4">
    <source>
        <dbReference type="Pfam" id="PF00501"/>
    </source>
</evidence>
<gene>
    <name evidence="5" type="ORF">M9Y10_018221</name>
</gene>
<dbReference type="EMBL" id="JAPFFF010000024">
    <property type="protein sequence ID" value="KAK8850110.1"/>
    <property type="molecule type" value="Genomic_DNA"/>
</dbReference>
<dbReference type="PANTHER" id="PTHR43272">
    <property type="entry name" value="LONG-CHAIN-FATTY-ACID--COA LIGASE"/>
    <property type="match status" value="1"/>
</dbReference>
<evidence type="ECO:0000313" key="6">
    <source>
        <dbReference type="Proteomes" id="UP001470230"/>
    </source>
</evidence>
<keyword evidence="2" id="KW-0067">ATP-binding</keyword>
<proteinExistence type="predicted"/>
<dbReference type="Pfam" id="PF00501">
    <property type="entry name" value="AMP-binding"/>
    <property type="match status" value="1"/>
</dbReference>
<name>A0ABR2HNJ3_9EUKA</name>
<protein>
    <recommendedName>
        <fullName evidence="4">AMP-dependent synthetase/ligase domain-containing protein</fullName>
    </recommendedName>
</protein>
<evidence type="ECO:0000313" key="5">
    <source>
        <dbReference type="EMBL" id="KAK8850110.1"/>
    </source>
</evidence>
<reference evidence="5 6" key="1">
    <citation type="submission" date="2024-04" db="EMBL/GenBank/DDBJ databases">
        <title>Tritrichomonas musculus Genome.</title>
        <authorList>
            <person name="Alves-Ferreira E."/>
            <person name="Grigg M."/>
            <person name="Lorenzi H."/>
            <person name="Galac M."/>
        </authorList>
    </citation>
    <scope>NUCLEOTIDE SEQUENCE [LARGE SCALE GENOMIC DNA]</scope>
    <source>
        <strain evidence="5 6">EAF2021</strain>
    </source>
</reference>
<dbReference type="PANTHER" id="PTHR43272:SF33">
    <property type="entry name" value="AMP-BINDING DOMAIN-CONTAINING PROTEIN-RELATED"/>
    <property type="match status" value="1"/>
</dbReference>
<evidence type="ECO:0000256" key="1">
    <source>
        <dbReference type="ARBA" id="ARBA00022741"/>
    </source>
</evidence>
<dbReference type="InterPro" id="IPR020845">
    <property type="entry name" value="AMP-binding_CS"/>
</dbReference>
<dbReference type="InterPro" id="IPR000873">
    <property type="entry name" value="AMP-dep_synth/lig_dom"/>
</dbReference>
<feature type="region of interest" description="Disordered" evidence="3">
    <location>
        <begin position="1"/>
        <end position="23"/>
    </location>
</feature>
<evidence type="ECO:0000256" key="2">
    <source>
        <dbReference type="ARBA" id="ARBA00022840"/>
    </source>
</evidence>
<keyword evidence="6" id="KW-1185">Reference proteome</keyword>
<organism evidence="5 6">
    <name type="scientific">Tritrichomonas musculus</name>
    <dbReference type="NCBI Taxonomy" id="1915356"/>
    <lineage>
        <taxon>Eukaryota</taxon>
        <taxon>Metamonada</taxon>
        <taxon>Parabasalia</taxon>
        <taxon>Tritrichomonadida</taxon>
        <taxon>Tritrichomonadidae</taxon>
        <taxon>Tritrichomonas</taxon>
    </lineage>
</organism>
<dbReference type="PROSITE" id="PS00455">
    <property type="entry name" value="AMP_BINDING"/>
    <property type="match status" value="1"/>
</dbReference>
<evidence type="ECO:0000256" key="3">
    <source>
        <dbReference type="SAM" id="MobiDB-lite"/>
    </source>
</evidence>
<dbReference type="InterPro" id="IPR042099">
    <property type="entry name" value="ANL_N_sf"/>
</dbReference>
<accession>A0ABR2HNJ3</accession>
<keyword evidence="1" id="KW-0547">Nucleotide-binding</keyword>
<dbReference type="SUPFAM" id="SSF56801">
    <property type="entry name" value="Acetyl-CoA synthetase-like"/>
    <property type="match status" value="1"/>
</dbReference>
<comment type="caution">
    <text evidence="5">The sequence shown here is derived from an EMBL/GenBank/DDBJ whole genome shotgun (WGS) entry which is preliminary data.</text>
</comment>
<dbReference type="Proteomes" id="UP001470230">
    <property type="component" value="Unassembled WGS sequence"/>
</dbReference>
<feature type="domain" description="AMP-dependent synthetase/ligase" evidence="4">
    <location>
        <begin position="71"/>
        <end position="476"/>
    </location>
</feature>
<sequence length="649" mass="74367">MGADQSTTILQDPAPKPGETPILASPGYEKVPQLLKDGLYQDYPEGVSMYHLFEDSYKKYPDYNIYGKRVFEDGKWQNRFEFITRAQFRELRDSVGAFLIQKGCEQNDNIGILSYNKIEWVTTQHACFAYGFIPVPIYDTFGLENVAYIINHSNIKVVFVVSTKLKELLQLKIEIIKHIVVFDNEEHPYVESDFKELAAGLDCDITKWDDVVKITDRYPHRPPTYDTPAAIMYTSGTTGPPKGCIVTHGNFLGTASSYIHVYPFNESDALLSFLPLAHVYEEVLHYVAVHSRTPIAFYSGSIPRLIDEIKILQPTLFISVARVFERIYEGMQKKISQQSFLTRLAFNTCFSIKSFLLNHFRMQRVPIIDSVFQKINEQAVGGHMKMFICGGSALSVEIQHFLRIALNVYFLQGYGLTETAAGVTVQSCTDTLDGNVGVLLHCVQAKMKDLPDMGYYSKNYEGELYLKGKTLFHGYYKDEERTKEAFDEDGWFRTGDIFRLNKTGQFQVIGRSKELVKLSQGEYISLAKLTKVYVGVQYVNQIYVHAAMTSRFLVAVVVLDIHQKGYDKVTPDQMIQLLEDKAIEMHFNGYERICNVFLTTEEFTPQNGLLTPSMKLVLYKIEKRYKKEIDEMLKVNRLTQISDRHQRSD</sequence>
<feature type="compositionally biased region" description="Polar residues" evidence="3">
    <location>
        <begin position="1"/>
        <end position="10"/>
    </location>
</feature>
<dbReference type="Gene3D" id="3.40.50.12780">
    <property type="entry name" value="N-terminal domain of ligase-like"/>
    <property type="match status" value="1"/>
</dbReference>